<feature type="compositionally biased region" description="Basic and acidic residues" evidence="1">
    <location>
        <begin position="170"/>
        <end position="183"/>
    </location>
</feature>
<dbReference type="Pfam" id="PF00027">
    <property type="entry name" value="cNMP_binding"/>
    <property type="match status" value="1"/>
</dbReference>
<dbReference type="InterPro" id="IPR018490">
    <property type="entry name" value="cNMP-bd_dom_sf"/>
</dbReference>
<dbReference type="Gene3D" id="2.60.120.10">
    <property type="entry name" value="Jelly Rolls"/>
    <property type="match status" value="1"/>
</dbReference>
<dbReference type="PANTHER" id="PTHR23011:SF28">
    <property type="entry name" value="CYCLIC NUCLEOTIDE-BINDING DOMAIN CONTAINING PROTEIN"/>
    <property type="match status" value="1"/>
</dbReference>
<gene>
    <name evidence="3" type="ORF">PFMALIP_06114</name>
</gene>
<dbReference type="PANTHER" id="PTHR23011">
    <property type="entry name" value="CYCLIC NUCLEOTIDE-BINDING DOMAIN CONTAINING PROTEIN"/>
    <property type="match status" value="1"/>
</dbReference>
<feature type="domain" description="Cyclic nucleotide-binding" evidence="2">
    <location>
        <begin position="1"/>
        <end position="89"/>
    </location>
</feature>
<dbReference type="AlphaFoldDB" id="A0A024WFW3"/>
<dbReference type="InterPro" id="IPR000595">
    <property type="entry name" value="cNMP-bd_dom"/>
</dbReference>
<evidence type="ECO:0000259" key="2">
    <source>
        <dbReference type="PROSITE" id="PS50042"/>
    </source>
</evidence>
<dbReference type="SUPFAM" id="SSF51206">
    <property type="entry name" value="cAMP-binding domain-like"/>
    <property type="match status" value="1"/>
</dbReference>
<reference evidence="3 4" key="1">
    <citation type="submission" date="2013-02" db="EMBL/GenBank/DDBJ databases">
        <title>The Genome Annotation of Plasmodium falciparum MaliPS096_E11.</title>
        <authorList>
            <consortium name="The Broad Institute Genome Sequencing Platform"/>
            <consortium name="The Broad Institute Genome Sequencing Center for Infectious Disease"/>
            <person name="Neafsey D."/>
            <person name="Hoffman S."/>
            <person name="Volkman S."/>
            <person name="Rosenthal P."/>
            <person name="Walker B."/>
            <person name="Young S.K."/>
            <person name="Zeng Q."/>
            <person name="Gargeya S."/>
            <person name="Fitzgerald M."/>
            <person name="Haas B."/>
            <person name="Abouelleil A."/>
            <person name="Allen A.W."/>
            <person name="Alvarado L."/>
            <person name="Arachchi H.M."/>
            <person name="Berlin A.M."/>
            <person name="Chapman S.B."/>
            <person name="Gainer-Dewar J."/>
            <person name="Goldberg J."/>
            <person name="Griggs A."/>
            <person name="Gujja S."/>
            <person name="Hansen M."/>
            <person name="Howarth C."/>
            <person name="Imamovic A."/>
            <person name="Ireland A."/>
            <person name="Larimer J."/>
            <person name="McCowan C."/>
            <person name="Murphy C."/>
            <person name="Pearson M."/>
            <person name="Poon T.W."/>
            <person name="Priest M."/>
            <person name="Roberts A."/>
            <person name="Saif S."/>
            <person name="Shea T."/>
            <person name="Sisk P."/>
            <person name="Sykes S."/>
            <person name="Wortman J."/>
            <person name="Nusbaum C."/>
            <person name="Birren B."/>
        </authorList>
    </citation>
    <scope>NUCLEOTIDE SEQUENCE [LARGE SCALE GENOMIC DNA]</scope>
    <source>
        <strain evidence="3 4">MaliPS096_E11</strain>
    </source>
</reference>
<dbReference type="InterPro" id="IPR014710">
    <property type="entry name" value="RmlC-like_jellyroll"/>
</dbReference>
<protein>
    <recommendedName>
        <fullName evidence="2">Cyclic nucleotide-binding domain-containing protein</fullName>
    </recommendedName>
</protein>
<feature type="region of interest" description="Disordered" evidence="1">
    <location>
        <begin position="144"/>
        <end position="227"/>
    </location>
</feature>
<organism evidence="3 4">
    <name type="scientific">Plasmodium falciparum MaliPS096_E11</name>
    <dbReference type="NCBI Taxonomy" id="1036727"/>
    <lineage>
        <taxon>Eukaryota</taxon>
        <taxon>Sar</taxon>
        <taxon>Alveolata</taxon>
        <taxon>Apicomplexa</taxon>
        <taxon>Aconoidasida</taxon>
        <taxon>Haemosporida</taxon>
        <taxon>Plasmodiidae</taxon>
        <taxon>Plasmodium</taxon>
        <taxon>Plasmodium (Laverania)</taxon>
    </lineage>
</organism>
<dbReference type="CDD" id="cd00038">
    <property type="entry name" value="CAP_ED"/>
    <property type="match status" value="1"/>
</dbReference>
<sequence>MKLEMYHPNHTIIKANTYDDKFYIICKGLVTVEKNTEGNKDKIVLSNLKKTDYFGELALIKNIKRTANVILDTEAILLSLSDSEFKRLLHLHFDKFLNRAKANYKRVQMKKKTSIQSEMVNLNSNTNIHSLGSYRSKNKIVTIQDNDDDDKHKYDNTMPKLPKGNISFTLEEKDHNNQKDDGPKVQPDSNKKKKDKEKYRKNKDDDKEKDKNKEKNKKIKNKKKEQT</sequence>
<evidence type="ECO:0000313" key="3">
    <source>
        <dbReference type="EMBL" id="ETW45788.1"/>
    </source>
</evidence>
<feature type="compositionally biased region" description="Basic residues" evidence="1">
    <location>
        <begin position="214"/>
        <end position="227"/>
    </location>
</feature>
<dbReference type="Proteomes" id="UP000030699">
    <property type="component" value="Unassembled WGS sequence"/>
</dbReference>
<feature type="compositionally biased region" description="Basic and acidic residues" evidence="1">
    <location>
        <begin position="196"/>
        <end position="213"/>
    </location>
</feature>
<name>A0A024WFW3_PLAFA</name>
<reference evidence="3 4" key="2">
    <citation type="submission" date="2013-02" db="EMBL/GenBank/DDBJ databases">
        <title>The Genome Sequence of Plasmodium falciparum MaliPS096_E11.</title>
        <authorList>
            <consortium name="The Broad Institute Genome Sequencing Platform"/>
            <consortium name="The Broad Institute Genome Sequencing Center for Infectious Disease"/>
            <person name="Neafsey D."/>
            <person name="Cheeseman I."/>
            <person name="Volkman S."/>
            <person name="Adams J."/>
            <person name="Walker B."/>
            <person name="Young S.K."/>
            <person name="Zeng Q."/>
            <person name="Gargeya S."/>
            <person name="Fitzgerald M."/>
            <person name="Haas B."/>
            <person name="Abouelleil A."/>
            <person name="Alvarado L."/>
            <person name="Arachchi H.M."/>
            <person name="Berlin A.M."/>
            <person name="Chapman S.B."/>
            <person name="Dewar J."/>
            <person name="Goldberg J."/>
            <person name="Griggs A."/>
            <person name="Gujja S."/>
            <person name="Hansen M."/>
            <person name="Howarth C."/>
            <person name="Imamovic A."/>
            <person name="Larimer J."/>
            <person name="McCowan C."/>
            <person name="Murphy C."/>
            <person name="Neiman D."/>
            <person name="Pearson M."/>
            <person name="Priest M."/>
            <person name="Roberts A."/>
            <person name="Saif S."/>
            <person name="Shea T."/>
            <person name="Sisk P."/>
            <person name="Sykes S."/>
            <person name="Wortman J."/>
            <person name="Nusbaum C."/>
            <person name="Birren B."/>
        </authorList>
    </citation>
    <scope>NUCLEOTIDE SEQUENCE [LARGE SCALE GENOMIC DNA]</scope>
    <source>
        <strain evidence="3 4">MaliPS096_E11</strain>
    </source>
</reference>
<dbReference type="PROSITE" id="PS50042">
    <property type="entry name" value="CNMP_BINDING_3"/>
    <property type="match status" value="1"/>
</dbReference>
<evidence type="ECO:0000313" key="4">
    <source>
        <dbReference type="Proteomes" id="UP000030699"/>
    </source>
</evidence>
<proteinExistence type="predicted"/>
<dbReference type="EMBL" id="KI925932">
    <property type="protein sequence ID" value="ETW45788.1"/>
    <property type="molecule type" value="Genomic_DNA"/>
</dbReference>
<accession>A0A024WFW3</accession>
<evidence type="ECO:0000256" key="1">
    <source>
        <dbReference type="SAM" id="MobiDB-lite"/>
    </source>
</evidence>